<dbReference type="GO" id="GO:0003676">
    <property type="term" value="F:nucleic acid binding"/>
    <property type="evidence" value="ECO:0007669"/>
    <property type="project" value="InterPro"/>
</dbReference>
<evidence type="ECO:0000256" key="4">
    <source>
        <dbReference type="ARBA" id="ARBA00022722"/>
    </source>
</evidence>
<dbReference type="CDD" id="cd13934">
    <property type="entry name" value="RNase_H_Dikarya_like"/>
    <property type="match status" value="1"/>
</dbReference>
<keyword evidence="4" id="KW-0540">Nuclease</keyword>
<dbReference type="InterPro" id="IPR036397">
    <property type="entry name" value="RNaseH_sf"/>
</dbReference>
<dbReference type="Pfam" id="PF00075">
    <property type="entry name" value="RNase_H"/>
    <property type="match status" value="1"/>
</dbReference>
<keyword evidence="10" id="KW-1185">Reference proteome</keyword>
<dbReference type="GO" id="GO:0004523">
    <property type="term" value="F:RNA-DNA hybrid ribonuclease activity"/>
    <property type="evidence" value="ECO:0007669"/>
    <property type="project" value="UniProtKB-EC"/>
</dbReference>
<keyword evidence="7" id="KW-0378">Hydrolase</keyword>
<dbReference type="GO" id="GO:0043137">
    <property type="term" value="P:DNA replication, removal of RNA primer"/>
    <property type="evidence" value="ECO:0007669"/>
    <property type="project" value="TreeGrafter"/>
</dbReference>
<dbReference type="EC" id="3.1.26.4" evidence="3"/>
<dbReference type="InterPro" id="IPR012337">
    <property type="entry name" value="RNaseH-like_sf"/>
</dbReference>
<proteinExistence type="inferred from homology"/>
<dbReference type="GO" id="GO:0046872">
    <property type="term" value="F:metal ion binding"/>
    <property type="evidence" value="ECO:0007669"/>
    <property type="project" value="UniProtKB-KW"/>
</dbReference>
<reference evidence="9" key="1">
    <citation type="journal article" date="2023" name="Mol. Phylogenet. Evol.">
        <title>Genome-scale phylogeny and comparative genomics of the fungal order Sordariales.</title>
        <authorList>
            <person name="Hensen N."/>
            <person name="Bonometti L."/>
            <person name="Westerberg I."/>
            <person name="Brannstrom I.O."/>
            <person name="Guillou S."/>
            <person name="Cros-Aarteil S."/>
            <person name="Calhoun S."/>
            <person name="Haridas S."/>
            <person name="Kuo A."/>
            <person name="Mondo S."/>
            <person name="Pangilinan J."/>
            <person name="Riley R."/>
            <person name="LaButti K."/>
            <person name="Andreopoulos B."/>
            <person name="Lipzen A."/>
            <person name="Chen C."/>
            <person name="Yan M."/>
            <person name="Daum C."/>
            <person name="Ng V."/>
            <person name="Clum A."/>
            <person name="Steindorff A."/>
            <person name="Ohm R.A."/>
            <person name="Martin F."/>
            <person name="Silar P."/>
            <person name="Natvig D.O."/>
            <person name="Lalanne C."/>
            <person name="Gautier V."/>
            <person name="Ament-Velasquez S.L."/>
            <person name="Kruys A."/>
            <person name="Hutchinson M.I."/>
            <person name="Powell A.J."/>
            <person name="Barry K."/>
            <person name="Miller A.N."/>
            <person name="Grigoriev I.V."/>
            <person name="Debuchy R."/>
            <person name="Gladieux P."/>
            <person name="Hiltunen Thoren M."/>
            <person name="Johannesson H."/>
        </authorList>
    </citation>
    <scope>NUCLEOTIDE SEQUENCE</scope>
    <source>
        <strain evidence="9">PSN243</strain>
    </source>
</reference>
<evidence type="ECO:0000256" key="3">
    <source>
        <dbReference type="ARBA" id="ARBA00012180"/>
    </source>
</evidence>
<dbReference type="Gene3D" id="3.30.420.10">
    <property type="entry name" value="Ribonuclease H-like superfamily/Ribonuclease H"/>
    <property type="match status" value="1"/>
</dbReference>
<sequence>MRLDRGDTLDVEKMYPSFLLQLGQEQECYDFLKSRAIHAGNLADAAQGGSRDLDTQVQGADVFESIDLFRLESLPLTHLVTLTVLKFRLHQDLKMILDCQEQGIFEARSVRVHRDLYLESLGAVVRARLGDQDPDQFVVTDKIKELEEQYEELFKRIHHINPQFWSVFADSEAEIPPRPRSARPGFIEEAELALYQCNNLWDSGWAELCSAVLLGQDRKNCRYIPVHPSQDATIKNAEILIVKDMRRDLGTGNFFPLLFNPPPGVTKPTDLFTARSIRDGTTSRYLHNNDPNCVLVFTDGACAMEGRHDALGGWAIVYGSAEVANKNGAPIASERLEKRGPFGGPDVVSTSNRAKLRAVLAALRFCDWKDDGVSKLVIASDSSYVVDGATRQLKEWASHGWKTSAGDAVDNLDLWVLLLGEMDHWSHNGVLVEIWKIASEHNREADRAAKSDASGPALANFQDTLISPYHTIAAPTGIKPCTVVLSDEDYPGLDVYPRQIIWGTETILEDTFRQQSHLSQICTKETAIRALKFQIRPDIVIVTETELLCERAIWTLTIDHLRKGTTVIFAGGFGIQHDRVNCFFARAGVPWVISDCTRITTDLRGDNVGNELVSLLPTQDYHDSHFLYNVADSDIWYSGYPDGPGDEKLVTVAVMNVGRGKLGFAGDVSRDGALEKVILAMAGLLE</sequence>
<evidence type="ECO:0000256" key="6">
    <source>
        <dbReference type="ARBA" id="ARBA00022759"/>
    </source>
</evidence>
<dbReference type="PROSITE" id="PS50879">
    <property type="entry name" value="RNASE_H_1"/>
    <property type="match status" value="1"/>
</dbReference>
<keyword evidence="6" id="KW-0255">Endonuclease</keyword>
<dbReference type="InterPro" id="IPR002156">
    <property type="entry name" value="RNaseH_domain"/>
</dbReference>
<protein>
    <recommendedName>
        <fullName evidence="3">ribonuclease H</fullName>
        <ecNumber evidence="3">3.1.26.4</ecNumber>
    </recommendedName>
</protein>
<gene>
    <name evidence="9" type="ORF">QBC34DRAFT_440125</name>
</gene>
<dbReference type="PANTHER" id="PTHR10642">
    <property type="entry name" value="RIBONUCLEASE H1"/>
    <property type="match status" value="1"/>
</dbReference>
<dbReference type="PANTHER" id="PTHR10642:SF26">
    <property type="entry name" value="RIBONUCLEASE H1"/>
    <property type="match status" value="1"/>
</dbReference>
<name>A0AAV9GGT1_9PEZI</name>
<dbReference type="SUPFAM" id="SSF53098">
    <property type="entry name" value="Ribonuclease H-like"/>
    <property type="match status" value="1"/>
</dbReference>
<evidence type="ECO:0000259" key="8">
    <source>
        <dbReference type="PROSITE" id="PS50879"/>
    </source>
</evidence>
<dbReference type="InterPro" id="IPR050092">
    <property type="entry name" value="RNase_H"/>
</dbReference>
<evidence type="ECO:0000313" key="10">
    <source>
        <dbReference type="Proteomes" id="UP001321760"/>
    </source>
</evidence>
<dbReference type="Proteomes" id="UP001321760">
    <property type="component" value="Unassembled WGS sequence"/>
</dbReference>
<feature type="domain" description="RNase H type-1" evidence="8">
    <location>
        <begin position="290"/>
        <end position="454"/>
    </location>
</feature>
<comment type="catalytic activity">
    <reaction evidence="1">
        <text>Endonucleolytic cleavage to 5'-phosphomonoester.</text>
        <dbReference type="EC" id="3.1.26.4"/>
    </reaction>
</comment>
<keyword evidence="5" id="KW-0479">Metal-binding</keyword>
<comment type="caution">
    <text evidence="9">The sequence shown here is derived from an EMBL/GenBank/DDBJ whole genome shotgun (WGS) entry which is preliminary data.</text>
</comment>
<dbReference type="EMBL" id="MU865950">
    <property type="protein sequence ID" value="KAK4447374.1"/>
    <property type="molecule type" value="Genomic_DNA"/>
</dbReference>
<reference evidence="9" key="2">
    <citation type="submission" date="2023-05" db="EMBL/GenBank/DDBJ databases">
        <authorList>
            <consortium name="Lawrence Berkeley National Laboratory"/>
            <person name="Steindorff A."/>
            <person name="Hensen N."/>
            <person name="Bonometti L."/>
            <person name="Westerberg I."/>
            <person name="Brannstrom I.O."/>
            <person name="Guillou S."/>
            <person name="Cros-Aarteil S."/>
            <person name="Calhoun S."/>
            <person name="Haridas S."/>
            <person name="Kuo A."/>
            <person name="Mondo S."/>
            <person name="Pangilinan J."/>
            <person name="Riley R."/>
            <person name="Labutti K."/>
            <person name="Andreopoulos B."/>
            <person name="Lipzen A."/>
            <person name="Chen C."/>
            <person name="Yanf M."/>
            <person name="Daum C."/>
            <person name="Ng V."/>
            <person name="Clum A."/>
            <person name="Ohm R."/>
            <person name="Martin F."/>
            <person name="Silar P."/>
            <person name="Natvig D."/>
            <person name="Lalanne C."/>
            <person name="Gautier V."/>
            <person name="Ament-Velasquez S.L."/>
            <person name="Kruys A."/>
            <person name="Hutchinson M.I."/>
            <person name="Powell A.J."/>
            <person name="Barry K."/>
            <person name="Miller A.N."/>
            <person name="Grigoriev I.V."/>
            <person name="Debuchy R."/>
            <person name="Gladieux P."/>
            <person name="Thoren M.H."/>
            <person name="Johannesson H."/>
        </authorList>
    </citation>
    <scope>NUCLEOTIDE SEQUENCE</scope>
    <source>
        <strain evidence="9">PSN243</strain>
    </source>
</reference>
<comment type="similarity">
    <text evidence="2">Belongs to the RNase H family.</text>
</comment>
<dbReference type="AlphaFoldDB" id="A0AAV9GGT1"/>
<evidence type="ECO:0000256" key="2">
    <source>
        <dbReference type="ARBA" id="ARBA00005300"/>
    </source>
</evidence>
<evidence type="ECO:0000256" key="1">
    <source>
        <dbReference type="ARBA" id="ARBA00000077"/>
    </source>
</evidence>
<evidence type="ECO:0000256" key="5">
    <source>
        <dbReference type="ARBA" id="ARBA00022723"/>
    </source>
</evidence>
<organism evidence="9 10">
    <name type="scientific">Podospora aff. communis PSN243</name>
    <dbReference type="NCBI Taxonomy" id="3040156"/>
    <lineage>
        <taxon>Eukaryota</taxon>
        <taxon>Fungi</taxon>
        <taxon>Dikarya</taxon>
        <taxon>Ascomycota</taxon>
        <taxon>Pezizomycotina</taxon>
        <taxon>Sordariomycetes</taxon>
        <taxon>Sordariomycetidae</taxon>
        <taxon>Sordariales</taxon>
        <taxon>Podosporaceae</taxon>
        <taxon>Podospora</taxon>
    </lineage>
</organism>
<evidence type="ECO:0000313" key="9">
    <source>
        <dbReference type="EMBL" id="KAK4447374.1"/>
    </source>
</evidence>
<evidence type="ECO:0000256" key="7">
    <source>
        <dbReference type="ARBA" id="ARBA00022801"/>
    </source>
</evidence>
<accession>A0AAV9GGT1</accession>